<name>A0A915CZW3_9BILA</name>
<dbReference type="GO" id="GO:0000981">
    <property type="term" value="F:DNA-binding transcription factor activity, RNA polymerase II-specific"/>
    <property type="evidence" value="ECO:0007669"/>
    <property type="project" value="TreeGrafter"/>
</dbReference>
<protein>
    <submittedName>
        <fullName evidence="9">Transcription factor AP-2 C-terminal domain-containing protein</fullName>
    </submittedName>
</protein>
<keyword evidence="8" id="KW-1185">Reference proteome</keyword>
<organism evidence="8 9">
    <name type="scientific">Ditylenchus dipsaci</name>
    <dbReference type="NCBI Taxonomy" id="166011"/>
    <lineage>
        <taxon>Eukaryota</taxon>
        <taxon>Metazoa</taxon>
        <taxon>Ecdysozoa</taxon>
        <taxon>Nematoda</taxon>
        <taxon>Chromadorea</taxon>
        <taxon>Rhabditida</taxon>
        <taxon>Tylenchina</taxon>
        <taxon>Tylenchomorpha</taxon>
        <taxon>Sphaerularioidea</taxon>
        <taxon>Anguinidae</taxon>
        <taxon>Anguininae</taxon>
        <taxon>Ditylenchus</taxon>
    </lineage>
</organism>
<dbReference type="PRINTS" id="PR01748">
    <property type="entry name" value="AP2TNSCPFCT"/>
</dbReference>
<accession>A0A915CZW3</accession>
<keyword evidence="3" id="KW-0805">Transcription regulation</keyword>
<evidence type="ECO:0000256" key="5">
    <source>
        <dbReference type="ARBA" id="ARBA00023163"/>
    </source>
</evidence>
<dbReference type="InterPro" id="IPR004979">
    <property type="entry name" value="TF_AP2"/>
</dbReference>
<dbReference type="GO" id="GO:0005634">
    <property type="term" value="C:nucleus"/>
    <property type="evidence" value="ECO:0007669"/>
    <property type="project" value="UniProtKB-SubCell"/>
</dbReference>
<reference evidence="9" key="1">
    <citation type="submission" date="2022-11" db="UniProtKB">
        <authorList>
            <consortium name="WormBaseParasite"/>
        </authorList>
    </citation>
    <scope>IDENTIFICATION</scope>
</reference>
<dbReference type="Proteomes" id="UP000887574">
    <property type="component" value="Unplaced"/>
</dbReference>
<evidence type="ECO:0000256" key="1">
    <source>
        <dbReference type="ARBA" id="ARBA00004123"/>
    </source>
</evidence>
<dbReference type="WBParaSite" id="jg14443">
    <property type="protein sequence ID" value="jg14443"/>
    <property type="gene ID" value="jg14443"/>
</dbReference>
<dbReference type="PANTHER" id="PTHR10812:SF17">
    <property type="entry name" value="TRANSCRIPTION FACTOR AP-2, ISOFORM D"/>
    <property type="match status" value="1"/>
</dbReference>
<evidence type="ECO:0000313" key="8">
    <source>
        <dbReference type="Proteomes" id="UP000887574"/>
    </source>
</evidence>
<dbReference type="GO" id="GO:0000977">
    <property type="term" value="F:RNA polymerase II transcription regulatory region sequence-specific DNA binding"/>
    <property type="evidence" value="ECO:0007669"/>
    <property type="project" value="TreeGrafter"/>
</dbReference>
<dbReference type="InterPro" id="IPR013854">
    <property type="entry name" value="TF_AP2_C"/>
</dbReference>
<evidence type="ECO:0000256" key="4">
    <source>
        <dbReference type="ARBA" id="ARBA00023125"/>
    </source>
</evidence>
<evidence type="ECO:0000256" key="3">
    <source>
        <dbReference type="ARBA" id="ARBA00023015"/>
    </source>
</evidence>
<sequence>MLECQFSSGILRKAKNKNGGTELRNNLKRYGMSLPSGRRKSQPCTTFTSLCEDEAKQMGKDYFTLCKELFPSAALANLSLAAKPVVCSEETSKRLNSVQWANQIVHNLITTIQSFEQSSLPVQQPVSSISDAENAARDGVVKFSRLTHGFGNGAMITAWQAFQEFLNNYALELNKTSMVKQETLFIKPSPSTSSHASLPNHQ</sequence>
<keyword evidence="5" id="KW-0804">Transcription</keyword>
<comment type="subcellular location">
    <subcellularLocation>
        <location evidence="1">Nucleus</location>
    </subcellularLocation>
</comment>
<comment type="similarity">
    <text evidence="2">Belongs to the AP-2 family.</text>
</comment>
<proteinExistence type="inferred from homology"/>
<dbReference type="GO" id="GO:0042127">
    <property type="term" value="P:regulation of cell population proliferation"/>
    <property type="evidence" value="ECO:0007669"/>
    <property type="project" value="TreeGrafter"/>
</dbReference>
<keyword evidence="6" id="KW-0539">Nucleus</keyword>
<keyword evidence="4" id="KW-0238">DNA-binding</keyword>
<feature type="domain" description="Transcription factor AP-2 C-terminal" evidence="7">
    <location>
        <begin position="9"/>
        <end position="168"/>
    </location>
</feature>
<dbReference type="Pfam" id="PF03299">
    <property type="entry name" value="TF_AP-2"/>
    <property type="match status" value="1"/>
</dbReference>
<evidence type="ECO:0000313" key="9">
    <source>
        <dbReference type="WBParaSite" id="jg14443"/>
    </source>
</evidence>
<dbReference type="PANTHER" id="PTHR10812">
    <property type="entry name" value="TRANSCRIPTION FACTOR AP-2"/>
    <property type="match status" value="1"/>
</dbReference>
<dbReference type="AlphaFoldDB" id="A0A915CZW3"/>
<evidence type="ECO:0000256" key="6">
    <source>
        <dbReference type="ARBA" id="ARBA00023242"/>
    </source>
</evidence>
<evidence type="ECO:0000259" key="7">
    <source>
        <dbReference type="Pfam" id="PF03299"/>
    </source>
</evidence>
<evidence type="ECO:0000256" key="2">
    <source>
        <dbReference type="ARBA" id="ARBA00007770"/>
    </source>
</evidence>